<dbReference type="EMBL" id="PVUE01000007">
    <property type="protein sequence ID" value="PRZ41951.1"/>
    <property type="molecule type" value="Genomic_DNA"/>
</dbReference>
<proteinExistence type="predicted"/>
<sequence>MLSILVIGVVLLLILPVSNYLHQKSQIDQLQQQIADRKQQISKLTDKNQLLDDPTYIKAQARERLNYVLPGDKVYVVSNNGPGSPTDTKKKKTAKEKKKQAGSALTDLAKSIEEADKGK</sequence>
<dbReference type="Proteomes" id="UP000237752">
    <property type="component" value="Unassembled WGS sequence"/>
</dbReference>
<organism evidence="3 4">
    <name type="scientific">Antricoccus suffuscus</name>
    <dbReference type="NCBI Taxonomy" id="1629062"/>
    <lineage>
        <taxon>Bacteria</taxon>
        <taxon>Bacillati</taxon>
        <taxon>Actinomycetota</taxon>
        <taxon>Actinomycetes</taxon>
        <taxon>Geodermatophilales</taxon>
        <taxon>Antricoccaceae</taxon>
        <taxon>Antricoccus</taxon>
    </lineage>
</organism>
<evidence type="ECO:0000256" key="1">
    <source>
        <dbReference type="SAM" id="Coils"/>
    </source>
</evidence>
<comment type="caution">
    <text evidence="3">The sequence shown here is derived from an EMBL/GenBank/DDBJ whole genome shotgun (WGS) entry which is preliminary data.</text>
</comment>
<reference evidence="3 4" key="1">
    <citation type="submission" date="2018-03" db="EMBL/GenBank/DDBJ databases">
        <title>Genomic Encyclopedia of Archaeal and Bacterial Type Strains, Phase II (KMG-II): from individual species to whole genera.</title>
        <authorList>
            <person name="Goeker M."/>
        </authorList>
    </citation>
    <scope>NUCLEOTIDE SEQUENCE [LARGE SCALE GENOMIC DNA]</scope>
    <source>
        <strain evidence="3 4">DSM 100065</strain>
    </source>
</reference>
<keyword evidence="3" id="KW-0132">Cell division</keyword>
<dbReference type="RefSeq" id="WP_170111027.1">
    <property type="nucleotide sequence ID" value="NZ_PVUE01000007.1"/>
</dbReference>
<accession>A0A2T1A014</accession>
<dbReference type="AlphaFoldDB" id="A0A2T1A014"/>
<feature type="region of interest" description="Disordered" evidence="2">
    <location>
        <begin position="76"/>
        <end position="119"/>
    </location>
</feature>
<feature type="coiled-coil region" evidence="1">
    <location>
        <begin position="20"/>
        <end position="47"/>
    </location>
</feature>
<protein>
    <submittedName>
        <fullName evidence="3">Cell division protein FtsB</fullName>
    </submittedName>
</protein>
<keyword evidence="3" id="KW-0131">Cell cycle</keyword>
<dbReference type="Pfam" id="PF04977">
    <property type="entry name" value="DivIC"/>
    <property type="match status" value="1"/>
</dbReference>
<evidence type="ECO:0000313" key="4">
    <source>
        <dbReference type="Proteomes" id="UP000237752"/>
    </source>
</evidence>
<gene>
    <name evidence="3" type="ORF">CLV47_10778</name>
</gene>
<dbReference type="InterPro" id="IPR007060">
    <property type="entry name" value="FtsL/DivIC"/>
</dbReference>
<dbReference type="GO" id="GO:0051301">
    <property type="term" value="P:cell division"/>
    <property type="evidence" value="ECO:0007669"/>
    <property type="project" value="UniProtKB-KW"/>
</dbReference>
<keyword evidence="4" id="KW-1185">Reference proteome</keyword>
<evidence type="ECO:0000256" key="2">
    <source>
        <dbReference type="SAM" id="MobiDB-lite"/>
    </source>
</evidence>
<feature type="compositionally biased region" description="Basic residues" evidence="2">
    <location>
        <begin position="89"/>
        <end position="100"/>
    </location>
</feature>
<keyword evidence="1" id="KW-0175">Coiled coil</keyword>
<evidence type="ECO:0000313" key="3">
    <source>
        <dbReference type="EMBL" id="PRZ41951.1"/>
    </source>
</evidence>
<name>A0A2T1A014_9ACTN</name>
<feature type="compositionally biased region" description="Basic and acidic residues" evidence="2">
    <location>
        <begin position="110"/>
        <end position="119"/>
    </location>
</feature>